<dbReference type="AlphaFoldDB" id="A0AB94IYR3"/>
<proteinExistence type="predicted"/>
<reference evidence="2" key="1">
    <citation type="submission" date="2010-03" db="EMBL/GenBank/DDBJ databases">
        <title>The genome sequence of Synergistetes sp. SGP1.</title>
        <authorList>
            <consortium name="metaHIT consortium -- http://www.metahit.eu/"/>
            <person name="Pajon A."/>
            <person name="Turner K."/>
            <person name="Parkhill J."/>
            <person name="Wade W."/>
            <person name="Vartoukian S."/>
        </authorList>
    </citation>
    <scope>NUCLEOTIDE SEQUENCE [LARGE SCALE GENOMIC DNA]</scope>
    <source>
        <strain evidence="2">SGP1</strain>
    </source>
</reference>
<protein>
    <submittedName>
        <fullName evidence="1">Uncharacterized protein</fullName>
    </submittedName>
</protein>
<reference evidence="1 2" key="2">
    <citation type="submission" date="2010-03" db="EMBL/GenBank/DDBJ databases">
        <authorList>
            <person name="Pajon A."/>
        </authorList>
    </citation>
    <scope>NUCLEOTIDE SEQUENCE [LARGE SCALE GENOMIC DNA]</scope>
    <source>
        <strain evidence="1 2">SGP1</strain>
    </source>
</reference>
<name>A0AB94IYR3_9BACT</name>
<sequence>MQDIEEGRMRVLAGDEMMQDIDGRHLVVYAAFLDGAEVDYDKE</sequence>
<dbReference type="EMBL" id="FP929056">
    <property type="protein sequence ID" value="CBL28922.1"/>
    <property type="molecule type" value="Genomic_DNA"/>
</dbReference>
<organism evidence="1 2">
    <name type="scientific">Fretibacterium fastidiosum</name>
    <dbReference type="NCBI Taxonomy" id="651822"/>
    <lineage>
        <taxon>Bacteria</taxon>
        <taxon>Thermotogati</taxon>
        <taxon>Synergistota</taxon>
        <taxon>Synergistia</taxon>
        <taxon>Synergistales</taxon>
        <taxon>Aminobacteriaceae</taxon>
        <taxon>Fretibacterium</taxon>
    </lineage>
</organism>
<evidence type="ECO:0000313" key="2">
    <source>
        <dbReference type="Proteomes" id="UP000008957"/>
    </source>
</evidence>
<dbReference type="RefSeq" id="WP_015557069.1">
    <property type="nucleotide sequence ID" value="NC_021038.1"/>
</dbReference>
<accession>A0AB94IYR3</accession>
<gene>
    <name evidence="1" type="ORF">SY1_22220</name>
</gene>
<evidence type="ECO:0000313" key="1">
    <source>
        <dbReference type="EMBL" id="CBL28922.1"/>
    </source>
</evidence>
<dbReference type="Proteomes" id="UP000008957">
    <property type="component" value="Chromosome"/>
</dbReference>
<keyword evidence="2" id="KW-1185">Reference proteome</keyword>
<dbReference type="KEGG" id="sbr:SY1_22220"/>